<name>A0A151JUJ2_9HYME</name>
<dbReference type="EMBL" id="KQ981788">
    <property type="protein sequence ID" value="KYN35795.1"/>
    <property type="molecule type" value="Genomic_DNA"/>
</dbReference>
<dbReference type="Proteomes" id="UP000078541">
    <property type="component" value="Unassembled WGS sequence"/>
</dbReference>
<sequence length="152" mass="17506">MTATVISLCPEQHLDHTTDQRLTRKFYKLCPEWYNVPKLMVEESSLLRILELLDQELFRLIFLKSFNNAFKCCSYICKISNSSSYNKIARIESELSFLDRFEPILETFNARIVEFNVVLQCLGDVEDANRLTDGLSADLVAMAPRPCKPAHP</sequence>
<evidence type="ECO:0000313" key="1">
    <source>
        <dbReference type="EMBL" id="KYN35795.1"/>
    </source>
</evidence>
<reference evidence="1 2" key="1">
    <citation type="submission" date="2016-03" db="EMBL/GenBank/DDBJ databases">
        <title>Trachymyrmex septentrionalis WGS genome.</title>
        <authorList>
            <person name="Nygaard S."/>
            <person name="Hu H."/>
            <person name="Boomsma J."/>
            <person name="Zhang G."/>
        </authorList>
    </citation>
    <scope>NUCLEOTIDE SEQUENCE [LARGE SCALE GENOMIC DNA]</scope>
    <source>
        <strain evidence="1">Tsep2-gDNA-1</strain>
        <tissue evidence="1">Whole body</tissue>
    </source>
</reference>
<protein>
    <submittedName>
        <fullName evidence="1">Uncharacterized protein</fullName>
    </submittedName>
</protein>
<organism evidence="1 2">
    <name type="scientific">Trachymyrmex septentrionalis</name>
    <dbReference type="NCBI Taxonomy" id="34720"/>
    <lineage>
        <taxon>Eukaryota</taxon>
        <taxon>Metazoa</taxon>
        <taxon>Ecdysozoa</taxon>
        <taxon>Arthropoda</taxon>
        <taxon>Hexapoda</taxon>
        <taxon>Insecta</taxon>
        <taxon>Pterygota</taxon>
        <taxon>Neoptera</taxon>
        <taxon>Endopterygota</taxon>
        <taxon>Hymenoptera</taxon>
        <taxon>Apocrita</taxon>
        <taxon>Aculeata</taxon>
        <taxon>Formicoidea</taxon>
        <taxon>Formicidae</taxon>
        <taxon>Myrmicinae</taxon>
        <taxon>Trachymyrmex</taxon>
    </lineage>
</organism>
<dbReference type="AlphaFoldDB" id="A0A151JUJ2"/>
<accession>A0A151JUJ2</accession>
<gene>
    <name evidence="1" type="ORF">ALC56_09867</name>
</gene>
<proteinExistence type="predicted"/>
<evidence type="ECO:0000313" key="2">
    <source>
        <dbReference type="Proteomes" id="UP000078541"/>
    </source>
</evidence>
<keyword evidence="2" id="KW-1185">Reference proteome</keyword>